<name>A0ABP6STS8_9ACTN</name>
<dbReference type="EMBL" id="BAAAYN010000011">
    <property type="protein sequence ID" value="GAA3385313.1"/>
    <property type="molecule type" value="Genomic_DNA"/>
</dbReference>
<dbReference type="PROSITE" id="PS50893">
    <property type="entry name" value="ABC_TRANSPORTER_2"/>
    <property type="match status" value="2"/>
</dbReference>
<dbReference type="InterPro" id="IPR003593">
    <property type="entry name" value="AAA+_ATPase"/>
</dbReference>
<dbReference type="GO" id="GO:0005524">
    <property type="term" value="F:ATP binding"/>
    <property type="evidence" value="ECO:0007669"/>
    <property type="project" value="UniProtKB-KW"/>
</dbReference>
<keyword evidence="6 10" id="KW-0067">ATP-binding</keyword>
<evidence type="ECO:0000256" key="6">
    <source>
        <dbReference type="ARBA" id="ARBA00022840"/>
    </source>
</evidence>
<evidence type="ECO:0000313" key="10">
    <source>
        <dbReference type="EMBL" id="GAA3385313.1"/>
    </source>
</evidence>
<keyword evidence="11" id="KW-1185">Reference proteome</keyword>
<organism evidence="10 11">
    <name type="scientific">Cryptosporangium minutisporangium</name>
    <dbReference type="NCBI Taxonomy" id="113569"/>
    <lineage>
        <taxon>Bacteria</taxon>
        <taxon>Bacillati</taxon>
        <taxon>Actinomycetota</taxon>
        <taxon>Actinomycetes</taxon>
        <taxon>Cryptosporangiales</taxon>
        <taxon>Cryptosporangiaceae</taxon>
        <taxon>Cryptosporangium</taxon>
    </lineage>
</organism>
<evidence type="ECO:0000256" key="5">
    <source>
        <dbReference type="ARBA" id="ARBA00022741"/>
    </source>
</evidence>
<dbReference type="SUPFAM" id="SSF52540">
    <property type="entry name" value="P-loop containing nucleoside triphosphate hydrolases"/>
    <property type="match status" value="2"/>
</dbReference>
<evidence type="ECO:0000256" key="2">
    <source>
        <dbReference type="ARBA" id="ARBA00022475"/>
    </source>
</evidence>
<dbReference type="PANTHER" id="PTHR43790:SF3">
    <property type="entry name" value="D-ALLOSE IMPORT ATP-BINDING PROTEIN ALSA-RELATED"/>
    <property type="match status" value="1"/>
</dbReference>
<evidence type="ECO:0000256" key="1">
    <source>
        <dbReference type="ARBA" id="ARBA00022448"/>
    </source>
</evidence>
<dbReference type="RefSeq" id="WP_345727570.1">
    <property type="nucleotide sequence ID" value="NZ_BAAAYN010000011.1"/>
</dbReference>
<gene>
    <name evidence="10" type="ORF">GCM10020369_18320</name>
</gene>
<dbReference type="CDD" id="cd03215">
    <property type="entry name" value="ABC_Carb_Monos_II"/>
    <property type="match status" value="1"/>
</dbReference>
<dbReference type="Proteomes" id="UP001501676">
    <property type="component" value="Unassembled WGS sequence"/>
</dbReference>
<dbReference type="PROSITE" id="PS00211">
    <property type="entry name" value="ABC_TRANSPORTER_1"/>
    <property type="match status" value="1"/>
</dbReference>
<accession>A0ABP6STS8</accession>
<dbReference type="SMART" id="SM00382">
    <property type="entry name" value="AAA"/>
    <property type="match status" value="2"/>
</dbReference>
<protein>
    <submittedName>
        <fullName evidence="10">Sugar ABC transporter ATP-binding protein</fullName>
    </submittedName>
</protein>
<evidence type="ECO:0000313" key="11">
    <source>
        <dbReference type="Proteomes" id="UP001501676"/>
    </source>
</evidence>
<keyword evidence="7" id="KW-1278">Translocase</keyword>
<keyword evidence="2" id="KW-1003">Cell membrane</keyword>
<reference evidence="11" key="1">
    <citation type="journal article" date="2019" name="Int. J. Syst. Evol. Microbiol.">
        <title>The Global Catalogue of Microorganisms (GCM) 10K type strain sequencing project: providing services to taxonomists for standard genome sequencing and annotation.</title>
        <authorList>
            <consortium name="The Broad Institute Genomics Platform"/>
            <consortium name="The Broad Institute Genome Sequencing Center for Infectious Disease"/>
            <person name="Wu L."/>
            <person name="Ma J."/>
        </authorList>
    </citation>
    <scope>NUCLEOTIDE SEQUENCE [LARGE SCALE GENOMIC DNA]</scope>
    <source>
        <strain evidence="11">JCM 9458</strain>
    </source>
</reference>
<dbReference type="CDD" id="cd03216">
    <property type="entry name" value="ABC_Carb_Monos_I"/>
    <property type="match status" value="1"/>
</dbReference>
<evidence type="ECO:0000256" key="8">
    <source>
        <dbReference type="ARBA" id="ARBA00023136"/>
    </source>
</evidence>
<sequence length="520" mass="55281">MSAPVLTGSAITKVFGGTHALKGVDFAARAGRVTALFGENGAGKSTLMKILAGIETPTTGHIAVDGEPVVFTSARAAADTGIVIIHQELSLCANLSIEDNLFLGRERVTAAGAVDRKEERTLAAGILRRLEEEIDPRTLVGELRLGQQQLVEIARALLQDARVLIMDEPTSALSEPEVEVLFRMIRELTADGVAVVYISHHLDEALEIADDVVVLRDGALVATAEADDVDLGWIVRQMVGRDSESLFPDRDTVLGDELLTVSDLVVPDPANNDRLALDGISLRVRAGEIVGLYGLMGAGRTELLEALAGRIPIQSGSVELAGEPLTGHQSIRDRIARGVMLVPEDRQRDGLVQTMTVGENLSLAGLLAFVKRLFLSREREDTAVTRTITDVTVKTSSPRSPIGALSGGNQQKVVIGKALLTDPRVLLLDEPSRGVDVGAKADVFALMAEQAQRGLAVLFTTSEAEEALHIPDRLLVLARGRFVGEFRRGALTREELMSAAGGVLPTTSAAPSSSKTGEAS</sequence>
<dbReference type="InterPro" id="IPR017871">
    <property type="entry name" value="ABC_transporter-like_CS"/>
</dbReference>
<proteinExistence type="predicted"/>
<evidence type="ECO:0000256" key="3">
    <source>
        <dbReference type="ARBA" id="ARBA00022597"/>
    </source>
</evidence>
<evidence type="ECO:0000256" key="4">
    <source>
        <dbReference type="ARBA" id="ARBA00022737"/>
    </source>
</evidence>
<dbReference type="InterPro" id="IPR003439">
    <property type="entry name" value="ABC_transporter-like_ATP-bd"/>
</dbReference>
<feature type="domain" description="ABC transporter" evidence="9">
    <location>
        <begin position="259"/>
        <end position="504"/>
    </location>
</feature>
<evidence type="ECO:0000256" key="7">
    <source>
        <dbReference type="ARBA" id="ARBA00022967"/>
    </source>
</evidence>
<comment type="caution">
    <text evidence="10">The sequence shown here is derived from an EMBL/GenBank/DDBJ whole genome shotgun (WGS) entry which is preliminary data.</text>
</comment>
<keyword evidence="3" id="KW-0762">Sugar transport</keyword>
<keyword evidence="4" id="KW-0677">Repeat</keyword>
<dbReference type="InterPro" id="IPR027417">
    <property type="entry name" value="P-loop_NTPase"/>
</dbReference>
<keyword evidence="8" id="KW-0472">Membrane</keyword>
<feature type="domain" description="ABC transporter" evidence="9">
    <location>
        <begin position="6"/>
        <end position="242"/>
    </location>
</feature>
<evidence type="ECO:0000259" key="9">
    <source>
        <dbReference type="PROSITE" id="PS50893"/>
    </source>
</evidence>
<keyword evidence="5" id="KW-0547">Nucleotide-binding</keyword>
<keyword evidence="1" id="KW-0813">Transport</keyword>
<dbReference type="Pfam" id="PF00005">
    <property type="entry name" value="ABC_tran"/>
    <property type="match status" value="2"/>
</dbReference>
<dbReference type="InterPro" id="IPR050107">
    <property type="entry name" value="ABC_carbohydrate_import_ATPase"/>
</dbReference>
<dbReference type="PANTHER" id="PTHR43790">
    <property type="entry name" value="CARBOHYDRATE TRANSPORT ATP-BINDING PROTEIN MG119-RELATED"/>
    <property type="match status" value="1"/>
</dbReference>
<dbReference type="Gene3D" id="3.40.50.300">
    <property type="entry name" value="P-loop containing nucleotide triphosphate hydrolases"/>
    <property type="match status" value="2"/>
</dbReference>